<accession>S7TE52</accession>
<dbReference type="InterPro" id="IPR014758">
    <property type="entry name" value="Met-tRNA_synth"/>
</dbReference>
<dbReference type="SUPFAM" id="SSF50249">
    <property type="entry name" value="Nucleic acid-binding proteins"/>
    <property type="match status" value="1"/>
</dbReference>
<dbReference type="Gene3D" id="3.40.50.620">
    <property type="entry name" value="HUPs"/>
    <property type="match status" value="1"/>
</dbReference>
<dbReference type="Pfam" id="PF19303">
    <property type="entry name" value="Anticodon_3"/>
    <property type="match status" value="1"/>
</dbReference>
<dbReference type="InterPro" id="IPR012340">
    <property type="entry name" value="NA-bd_OB-fold"/>
</dbReference>
<keyword evidence="7 13" id="KW-0547">Nucleotide-binding</keyword>
<dbReference type="GO" id="GO:0004825">
    <property type="term" value="F:methionine-tRNA ligase activity"/>
    <property type="evidence" value="ECO:0007669"/>
    <property type="project" value="UniProtKB-UniRule"/>
</dbReference>
<dbReference type="SUPFAM" id="SSF52374">
    <property type="entry name" value="Nucleotidylyl transferase"/>
    <property type="match status" value="1"/>
</dbReference>
<keyword evidence="9 13" id="KW-0694">RNA-binding</keyword>
<dbReference type="Gene3D" id="2.40.50.140">
    <property type="entry name" value="Nucleic acid-binding proteins"/>
    <property type="match status" value="1"/>
</dbReference>
<dbReference type="eggNOG" id="COG0143">
    <property type="taxonomic scope" value="Bacteria"/>
</dbReference>
<evidence type="ECO:0000256" key="6">
    <source>
        <dbReference type="ARBA" id="ARBA00022598"/>
    </source>
</evidence>
<evidence type="ECO:0000256" key="1">
    <source>
        <dbReference type="ARBA" id="ARBA00003314"/>
    </source>
</evidence>
<evidence type="ECO:0000256" key="13">
    <source>
        <dbReference type="HAMAP-Rule" id="MF_01228"/>
    </source>
</evidence>
<keyword evidence="16" id="KW-1185">Reference proteome</keyword>
<dbReference type="InterPro" id="IPR014729">
    <property type="entry name" value="Rossmann-like_a/b/a_fold"/>
</dbReference>
<dbReference type="InterPro" id="IPR015413">
    <property type="entry name" value="Methionyl/Leucyl_tRNA_Synth"/>
</dbReference>
<dbReference type="Pfam" id="PF01588">
    <property type="entry name" value="tRNA_bind"/>
    <property type="match status" value="1"/>
</dbReference>
<evidence type="ECO:0000256" key="11">
    <source>
        <dbReference type="ARBA" id="ARBA00023146"/>
    </source>
</evidence>
<feature type="short sequence motif" description="'HIGH' region" evidence="13">
    <location>
        <begin position="12"/>
        <end position="22"/>
    </location>
</feature>
<dbReference type="STRING" id="897.B2D07_07135"/>
<dbReference type="GO" id="GO:0046872">
    <property type="term" value="F:metal ion binding"/>
    <property type="evidence" value="ECO:0007669"/>
    <property type="project" value="UniProtKB-KW"/>
</dbReference>
<feature type="binding site" evidence="13">
    <location>
        <position position="127"/>
    </location>
    <ligand>
        <name>Zn(2+)</name>
        <dbReference type="ChEBI" id="CHEBI:29105"/>
    </ligand>
</feature>
<comment type="cofactor">
    <cofactor evidence="13">
        <name>Zn(2+)</name>
        <dbReference type="ChEBI" id="CHEBI:29105"/>
    </cofactor>
    <text evidence="13">Binds 1 zinc ion per subunit.</text>
</comment>
<feature type="binding site" evidence="13">
    <location>
        <position position="147"/>
    </location>
    <ligand>
        <name>Zn(2+)</name>
        <dbReference type="ChEBI" id="CHEBI:29105"/>
    </ligand>
</feature>
<dbReference type="PANTHER" id="PTHR43326">
    <property type="entry name" value="METHIONYL-TRNA SYNTHETASE"/>
    <property type="match status" value="1"/>
</dbReference>
<dbReference type="EC" id="6.1.1.10" evidence="13"/>
<dbReference type="RefSeq" id="WP_020878324.1">
    <property type="nucleotide sequence ID" value="NZ_ATHJ01000110.1"/>
</dbReference>
<comment type="catalytic activity">
    <reaction evidence="12 13">
        <text>tRNA(Met) + L-methionine + ATP = L-methionyl-tRNA(Met) + AMP + diphosphate</text>
        <dbReference type="Rhea" id="RHEA:13481"/>
        <dbReference type="Rhea" id="RHEA-COMP:9667"/>
        <dbReference type="Rhea" id="RHEA-COMP:9698"/>
        <dbReference type="ChEBI" id="CHEBI:30616"/>
        <dbReference type="ChEBI" id="CHEBI:33019"/>
        <dbReference type="ChEBI" id="CHEBI:57844"/>
        <dbReference type="ChEBI" id="CHEBI:78442"/>
        <dbReference type="ChEBI" id="CHEBI:78530"/>
        <dbReference type="ChEBI" id="CHEBI:456215"/>
        <dbReference type="EC" id="6.1.1.10"/>
    </reaction>
</comment>
<reference evidence="15 16" key="1">
    <citation type="journal article" date="2013" name="Genome Announc.">
        <title>Draft genome sequences for three mercury-methylating, sulfate-reducing bacteria.</title>
        <authorList>
            <person name="Brown S.D."/>
            <person name="Hurt R.A.Jr."/>
            <person name="Gilmour C.C."/>
            <person name="Elias D.A."/>
        </authorList>
    </citation>
    <scope>NUCLEOTIDE SEQUENCE [LARGE SCALE GENOMIC DNA]</scope>
    <source>
        <strain evidence="15 16">DSM 2059</strain>
    </source>
</reference>
<dbReference type="GO" id="GO:0000049">
    <property type="term" value="F:tRNA binding"/>
    <property type="evidence" value="ECO:0007669"/>
    <property type="project" value="UniProtKB-UniRule"/>
</dbReference>
<keyword evidence="8 13" id="KW-0067">ATP-binding</keyword>
<keyword evidence="11 13" id="KW-0030">Aminoacyl-tRNA synthetase</keyword>
<dbReference type="Pfam" id="PF09334">
    <property type="entry name" value="tRNA-synt_1g"/>
    <property type="match status" value="2"/>
</dbReference>
<comment type="caution">
    <text evidence="13">Lacks conserved residue(s) required for the propagation of feature annotation.</text>
</comment>
<keyword evidence="13" id="KW-0479">Metal-binding</keyword>
<comment type="caution">
    <text evidence="15">The sequence shown here is derived from an EMBL/GenBank/DDBJ whole genome shotgun (WGS) entry which is preliminary data.</text>
</comment>
<name>S7TE52_DESML</name>
<dbReference type="OrthoDB" id="9810191at2"/>
<dbReference type="PATRIC" id="fig|1121405.3.peg.3712"/>
<keyword evidence="5 13" id="KW-0820">tRNA-binding</keyword>
<dbReference type="GO" id="GO:0006431">
    <property type="term" value="P:methionyl-tRNA aminoacylation"/>
    <property type="evidence" value="ECO:0007669"/>
    <property type="project" value="UniProtKB-UniRule"/>
</dbReference>
<evidence type="ECO:0000313" key="16">
    <source>
        <dbReference type="Proteomes" id="UP000014977"/>
    </source>
</evidence>
<dbReference type="EMBL" id="ATHJ01000110">
    <property type="protein sequence ID" value="EPR34855.1"/>
    <property type="molecule type" value="Genomic_DNA"/>
</dbReference>
<comment type="similarity">
    <text evidence="13">Belongs to the class-I aminoacyl-tRNA synthetase family. MetG type 2A subfamily.</text>
</comment>
<evidence type="ECO:0000259" key="14">
    <source>
        <dbReference type="PROSITE" id="PS50886"/>
    </source>
</evidence>
<evidence type="ECO:0000256" key="4">
    <source>
        <dbReference type="ARBA" id="ARBA00022490"/>
    </source>
</evidence>
<gene>
    <name evidence="13" type="primary">metG</name>
    <name evidence="15" type="ORF">dsmv_3234</name>
</gene>
<evidence type="ECO:0000256" key="3">
    <source>
        <dbReference type="ARBA" id="ARBA00011738"/>
    </source>
</evidence>
<evidence type="ECO:0000256" key="10">
    <source>
        <dbReference type="ARBA" id="ARBA00022917"/>
    </source>
</evidence>
<evidence type="ECO:0000256" key="12">
    <source>
        <dbReference type="ARBA" id="ARBA00047364"/>
    </source>
</evidence>
<dbReference type="FunFam" id="2.40.50.140:FF:000042">
    <property type="entry name" value="Methionine--tRNA ligase"/>
    <property type="match status" value="1"/>
</dbReference>
<dbReference type="AlphaFoldDB" id="S7TE52"/>
<dbReference type="CDD" id="cd00814">
    <property type="entry name" value="MetRS_core"/>
    <property type="match status" value="1"/>
</dbReference>
<dbReference type="NCBIfam" id="TIGR00398">
    <property type="entry name" value="metG"/>
    <property type="match status" value="1"/>
</dbReference>
<comment type="subunit">
    <text evidence="3 13">Homodimer.</text>
</comment>
<dbReference type="NCBIfam" id="TIGR00399">
    <property type="entry name" value="metG_C_term"/>
    <property type="match status" value="1"/>
</dbReference>
<dbReference type="FunFam" id="2.170.220.10:FF:000003">
    <property type="entry name" value="Methionine--tRNA ligase"/>
    <property type="match status" value="1"/>
</dbReference>
<keyword evidence="10 13" id="KW-0648">Protein biosynthesis</keyword>
<keyword evidence="4 13" id="KW-0963">Cytoplasm</keyword>
<keyword evidence="13" id="KW-0862">Zinc</keyword>
<evidence type="ECO:0000256" key="2">
    <source>
        <dbReference type="ARBA" id="ARBA00004496"/>
    </source>
</evidence>
<comment type="function">
    <text evidence="1 13">Is required not only for elongation of protein synthesis but also for the initiation of all mRNA translation through initiator tRNA(fMet) aminoacylation.</text>
</comment>
<proteinExistence type="inferred from homology"/>
<dbReference type="PROSITE" id="PS50886">
    <property type="entry name" value="TRBD"/>
    <property type="match status" value="1"/>
</dbReference>
<feature type="short sequence motif" description="'KMSKS' region" evidence="13">
    <location>
        <begin position="296"/>
        <end position="300"/>
    </location>
</feature>
<dbReference type="NCBIfam" id="NF008900">
    <property type="entry name" value="PRK12267.1"/>
    <property type="match status" value="1"/>
</dbReference>
<feature type="binding site" evidence="13">
    <location>
        <position position="144"/>
    </location>
    <ligand>
        <name>Zn(2+)</name>
        <dbReference type="ChEBI" id="CHEBI:29105"/>
    </ligand>
</feature>
<protein>
    <recommendedName>
        <fullName evidence="13">Methionine--tRNA ligase</fullName>
        <ecNumber evidence="13">6.1.1.10</ecNumber>
    </recommendedName>
    <alternativeName>
        <fullName evidence="13">Methionyl-tRNA synthetase</fullName>
        <shortName evidence="13">MetRS</shortName>
    </alternativeName>
</protein>
<dbReference type="SUPFAM" id="SSF47323">
    <property type="entry name" value="Anticodon-binding domain of a subclass of class I aminoacyl-tRNA synthetases"/>
    <property type="match status" value="1"/>
</dbReference>
<dbReference type="InterPro" id="IPR033911">
    <property type="entry name" value="MetRS_core"/>
</dbReference>
<evidence type="ECO:0000313" key="15">
    <source>
        <dbReference type="EMBL" id="EPR34855.1"/>
    </source>
</evidence>
<feature type="domain" description="TRNA-binding" evidence="14">
    <location>
        <begin position="550"/>
        <end position="649"/>
    </location>
</feature>
<organism evidence="15 16">
    <name type="scientific">Desulfococcus multivorans DSM 2059</name>
    <dbReference type="NCBI Taxonomy" id="1121405"/>
    <lineage>
        <taxon>Bacteria</taxon>
        <taxon>Pseudomonadati</taxon>
        <taxon>Thermodesulfobacteriota</taxon>
        <taxon>Desulfobacteria</taxon>
        <taxon>Desulfobacterales</taxon>
        <taxon>Desulfococcaceae</taxon>
        <taxon>Desulfococcus</taxon>
    </lineage>
</organism>
<dbReference type="PRINTS" id="PR01041">
    <property type="entry name" value="TRNASYNTHMET"/>
</dbReference>
<keyword evidence="6 13" id="KW-0436">Ligase</keyword>
<sequence>MSDPFYVTTPIYYVNARPHLGHAYTTITADVACRFHTMKPAETYFLTGTDEHGDKIERAARREDMTPREYVDRISGIFKALWPELNIRYNQFIRTTDTRHKAFVQRILQQIYDAGDIYFSEYEGKYCFGCERFYTDRELVDGKCPDHETVPETIREANYFFRMSRYQDWLIRHIHHHPDFIRPERYRNEVLSFLKDPLDDLCISRPKSRLDWGITLPFDEKYVTYVWFDALLNYVSALDYPDGEKFRKFWPHVQHIVAKDILKPHGIYWPIMLKAAGIPVYKHLNVHGYWNIEESKMSKSLGNVVEPLSLKSVYGLDAFRYFLMREMVFGLDSSFSEAALVQRINSDLANDLGNLFSRVTAMTHKYLDGIVPGISEAAEERLSGLRFGDLKSNAAAVIDQYETAMESFAFHRAMIAVWEFINQMNKYIDVAAPWELAKKKSCRQELDAVMYQLLEGLRIVSGLIYPVMPDTARKMQEHLGLSPDEPFYLLTTLRAWKTLPPGVKLPKTTRLFPRVEIEIPKTQIPGDASSPSGPDALEPVALKPTIDIETFARIDLRVATIVKAEPVPKAKKLLKLEVDMGDTRTIVSGISGSYTPDELIGKQVIIVANLKPAKLMGVLSQGMLLAASEGKTVTIATLDKEVKPGTMLS</sequence>
<evidence type="ECO:0000256" key="9">
    <source>
        <dbReference type="ARBA" id="ARBA00022884"/>
    </source>
</evidence>
<dbReference type="Gene3D" id="1.10.730.10">
    <property type="entry name" value="Isoleucyl-tRNA Synthetase, Domain 1"/>
    <property type="match status" value="1"/>
</dbReference>
<dbReference type="Proteomes" id="UP000014977">
    <property type="component" value="Unassembled WGS sequence"/>
</dbReference>
<dbReference type="GO" id="GO:0005737">
    <property type="term" value="C:cytoplasm"/>
    <property type="evidence" value="ECO:0007669"/>
    <property type="project" value="UniProtKB-SubCell"/>
</dbReference>
<dbReference type="Gene3D" id="2.170.220.10">
    <property type="match status" value="1"/>
</dbReference>
<dbReference type="CDD" id="cd07957">
    <property type="entry name" value="Anticodon_Ia_Met"/>
    <property type="match status" value="1"/>
</dbReference>
<evidence type="ECO:0000256" key="8">
    <source>
        <dbReference type="ARBA" id="ARBA00022840"/>
    </source>
</evidence>
<dbReference type="PANTHER" id="PTHR43326:SF1">
    <property type="entry name" value="METHIONINE--TRNA LIGASE, MITOCHONDRIAL"/>
    <property type="match status" value="1"/>
</dbReference>
<dbReference type="InterPro" id="IPR009080">
    <property type="entry name" value="tRNAsynth_Ia_anticodon-bd"/>
</dbReference>
<evidence type="ECO:0000256" key="5">
    <source>
        <dbReference type="ARBA" id="ARBA00022555"/>
    </source>
</evidence>
<dbReference type="InterPro" id="IPR002547">
    <property type="entry name" value="tRNA-bd_dom"/>
</dbReference>
<dbReference type="InterPro" id="IPR023457">
    <property type="entry name" value="Met-tRNA_synth_2"/>
</dbReference>
<evidence type="ECO:0000256" key="7">
    <source>
        <dbReference type="ARBA" id="ARBA00022741"/>
    </source>
</evidence>
<dbReference type="GO" id="GO:0005524">
    <property type="term" value="F:ATP binding"/>
    <property type="evidence" value="ECO:0007669"/>
    <property type="project" value="UniProtKB-UniRule"/>
</dbReference>
<feature type="binding site" evidence="13">
    <location>
        <position position="130"/>
    </location>
    <ligand>
        <name>Zn(2+)</name>
        <dbReference type="ChEBI" id="CHEBI:29105"/>
    </ligand>
</feature>
<comment type="subcellular location">
    <subcellularLocation>
        <location evidence="2 13">Cytoplasm</location>
    </subcellularLocation>
</comment>
<dbReference type="InterPro" id="IPR004495">
    <property type="entry name" value="Met-tRNA-synth_bsu_C"/>
</dbReference>
<dbReference type="CDD" id="cd02800">
    <property type="entry name" value="tRNA_bind_EcMetRS_like"/>
    <property type="match status" value="1"/>
</dbReference>
<dbReference type="InterPro" id="IPR041872">
    <property type="entry name" value="Anticodon_Met"/>
</dbReference>
<dbReference type="HAMAP" id="MF_01228">
    <property type="entry name" value="Met_tRNA_synth_type2"/>
    <property type="match status" value="1"/>
</dbReference>